<proteinExistence type="predicted"/>
<evidence type="ECO:0000313" key="1">
    <source>
        <dbReference type="EMBL" id="QMV32364.1"/>
    </source>
</evidence>
<name>A0A7G5B7U1_9CAUD</name>
<dbReference type="Pfam" id="PF16083">
    <property type="entry name" value="Phage_holin_3_3"/>
    <property type="match status" value="1"/>
</dbReference>
<protein>
    <recommendedName>
        <fullName evidence="3">Holin</fullName>
    </recommendedName>
</protein>
<evidence type="ECO:0000313" key="2">
    <source>
        <dbReference type="Proteomes" id="UP000515295"/>
    </source>
</evidence>
<reference evidence="1 2" key="1">
    <citation type="submission" date="2020-07" db="EMBL/GenBank/DDBJ databases">
        <title>Ralstonia phages.</title>
        <authorList>
            <person name="Trotereau A."/>
            <person name="Boyer C."/>
            <person name="Torres-Barcelo C."/>
        </authorList>
    </citation>
    <scope>NUCLEOTIDE SEQUENCE [LARGE SCALE GENOMIC DNA]</scope>
</reference>
<gene>
    <name evidence="1" type="ORF">S1_00047</name>
</gene>
<dbReference type="InterPro" id="IPR032126">
    <property type="entry name" value="LydA_holin"/>
</dbReference>
<dbReference type="Proteomes" id="UP000515295">
    <property type="component" value="Segment"/>
</dbReference>
<dbReference type="EMBL" id="MT740725">
    <property type="protein sequence ID" value="QMV32364.1"/>
    <property type="molecule type" value="Genomic_DNA"/>
</dbReference>
<evidence type="ECO:0008006" key="3">
    <source>
        <dbReference type="Google" id="ProtNLM"/>
    </source>
</evidence>
<organism evidence="1 2">
    <name type="scientific">Ralstonia phage Adzire</name>
    <dbReference type="NCBI Taxonomy" id="2759711"/>
    <lineage>
        <taxon>Viruses</taxon>
        <taxon>Duplodnaviria</taxon>
        <taxon>Heunggongvirae</taxon>
        <taxon>Uroviricota</taxon>
        <taxon>Caudoviricetes</taxon>
        <taxon>Bakolyvirus</taxon>
        <taxon>Bakolyvirus simangalove</taxon>
    </lineage>
</organism>
<accession>A0A7G5B7U1</accession>
<sequence length="118" mass="12271">MAFDPEGRFASDVGHAALAGLGGLIATLMRREARNWREALLGAAGAAFVGYLVAKLCHATGVSDELTSVLVGVSGWLGAQQTITVLADVLRERLTPGVKGLELPPVIAPPPDKNDPKT</sequence>